<dbReference type="OrthoDB" id="4991083at2"/>
<evidence type="ECO:0000313" key="3">
    <source>
        <dbReference type="Proteomes" id="UP000320806"/>
    </source>
</evidence>
<keyword evidence="1" id="KW-0472">Membrane</keyword>
<dbReference type="Proteomes" id="UP000320806">
    <property type="component" value="Unassembled WGS sequence"/>
</dbReference>
<name>A0A542EH39_9MICO</name>
<sequence>MSILDTIGIIGELLSWIGAIIGVPFAIAALIIRAIDGPRLTTNVTIVEDLDQRPIAMWSVQDRTYTRPLTARDEIRDRESTSVTGFVSERDPERLELHKRSHAERLCWTLAITMLSTAVVGFLASLLPMFW</sequence>
<dbReference type="AlphaFoldDB" id="A0A542EH39"/>
<gene>
    <name evidence="2" type="ORF">FB459_2102</name>
</gene>
<keyword evidence="3" id="KW-1185">Reference proteome</keyword>
<protein>
    <submittedName>
        <fullName evidence="2">Uncharacterized protein</fullName>
    </submittedName>
</protein>
<comment type="caution">
    <text evidence="2">The sequence shown here is derived from an EMBL/GenBank/DDBJ whole genome shotgun (WGS) entry which is preliminary data.</text>
</comment>
<accession>A0A542EH39</accession>
<evidence type="ECO:0000313" key="2">
    <source>
        <dbReference type="EMBL" id="TQJ14629.1"/>
    </source>
</evidence>
<evidence type="ECO:0000256" key="1">
    <source>
        <dbReference type="SAM" id="Phobius"/>
    </source>
</evidence>
<feature type="transmembrane region" description="Helical" evidence="1">
    <location>
        <begin position="106"/>
        <end position="130"/>
    </location>
</feature>
<reference evidence="2 3" key="1">
    <citation type="submission" date="2019-06" db="EMBL/GenBank/DDBJ databases">
        <title>Sequencing the genomes of 1000 actinobacteria strains.</title>
        <authorList>
            <person name="Klenk H.-P."/>
        </authorList>
    </citation>
    <scope>NUCLEOTIDE SEQUENCE [LARGE SCALE GENOMIC DNA]</scope>
    <source>
        <strain evidence="2 3">DSM 19828</strain>
    </source>
</reference>
<organism evidence="2 3">
    <name type="scientific">Yimella lutea</name>
    <dbReference type="NCBI Taxonomy" id="587872"/>
    <lineage>
        <taxon>Bacteria</taxon>
        <taxon>Bacillati</taxon>
        <taxon>Actinomycetota</taxon>
        <taxon>Actinomycetes</taxon>
        <taxon>Micrococcales</taxon>
        <taxon>Dermacoccaceae</taxon>
        <taxon>Yimella</taxon>
    </lineage>
</organism>
<dbReference type="EMBL" id="VFMO01000001">
    <property type="protein sequence ID" value="TQJ14629.1"/>
    <property type="molecule type" value="Genomic_DNA"/>
</dbReference>
<keyword evidence="1" id="KW-0812">Transmembrane</keyword>
<proteinExistence type="predicted"/>
<keyword evidence="1" id="KW-1133">Transmembrane helix</keyword>
<feature type="transmembrane region" description="Helical" evidence="1">
    <location>
        <begin position="13"/>
        <end position="32"/>
    </location>
</feature>
<dbReference type="RefSeq" id="WP_026937592.1">
    <property type="nucleotide sequence ID" value="NZ_BAABCI010000003.1"/>
</dbReference>